<dbReference type="SUPFAM" id="SSF53850">
    <property type="entry name" value="Periplasmic binding protein-like II"/>
    <property type="match status" value="1"/>
</dbReference>
<comment type="similarity">
    <text evidence="1">Belongs to the UPF0065 (bug) family.</text>
</comment>
<dbReference type="Gene3D" id="3.40.190.150">
    <property type="entry name" value="Bordetella uptake gene, domain 1"/>
    <property type="match status" value="1"/>
</dbReference>
<gene>
    <name evidence="3" type="ORF">BD293_0255</name>
</gene>
<dbReference type="Gene3D" id="3.40.190.10">
    <property type="entry name" value="Periplasmic binding protein-like II"/>
    <property type="match status" value="1"/>
</dbReference>
<protein>
    <submittedName>
        <fullName evidence="3">Tripartite-type tricarboxylate transporter receptor subunit TctC</fullName>
    </submittedName>
</protein>
<evidence type="ECO:0000313" key="3">
    <source>
        <dbReference type="EMBL" id="TQM91680.1"/>
    </source>
</evidence>
<name>A0A543K9C4_9RHOB</name>
<keyword evidence="4" id="KW-1185">Reference proteome</keyword>
<dbReference type="Pfam" id="PF03401">
    <property type="entry name" value="TctC"/>
    <property type="match status" value="1"/>
</dbReference>
<dbReference type="RefSeq" id="WP_142079447.1">
    <property type="nucleotide sequence ID" value="NZ_VFPT01000001.1"/>
</dbReference>
<evidence type="ECO:0000313" key="4">
    <source>
        <dbReference type="Proteomes" id="UP000320582"/>
    </source>
</evidence>
<dbReference type="PIRSF" id="PIRSF017082">
    <property type="entry name" value="YflP"/>
    <property type="match status" value="1"/>
</dbReference>
<feature type="chain" id="PRO_5021799735" evidence="2">
    <location>
        <begin position="28"/>
        <end position="315"/>
    </location>
</feature>
<dbReference type="CDD" id="cd07012">
    <property type="entry name" value="PBP2_Bug_TTT"/>
    <property type="match status" value="1"/>
</dbReference>
<dbReference type="AlphaFoldDB" id="A0A543K9C4"/>
<dbReference type="PANTHER" id="PTHR42928">
    <property type="entry name" value="TRICARBOXYLATE-BINDING PROTEIN"/>
    <property type="match status" value="1"/>
</dbReference>
<dbReference type="InterPro" id="IPR042100">
    <property type="entry name" value="Bug_dom1"/>
</dbReference>
<evidence type="ECO:0000256" key="2">
    <source>
        <dbReference type="SAM" id="SignalP"/>
    </source>
</evidence>
<dbReference type="InterPro" id="IPR005064">
    <property type="entry name" value="BUG"/>
</dbReference>
<accession>A0A543K9C4</accession>
<reference evidence="3 4" key="1">
    <citation type="submission" date="2019-06" db="EMBL/GenBank/DDBJ databases">
        <title>Genomic Encyclopedia of Archaeal and Bacterial Type Strains, Phase II (KMG-II): from individual species to whole genera.</title>
        <authorList>
            <person name="Goeker M."/>
        </authorList>
    </citation>
    <scope>NUCLEOTIDE SEQUENCE [LARGE SCALE GENOMIC DNA]</scope>
    <source>
        <strain evidence="3 4">DSM 18423</strain>
    </source>
</reference>
<dbReference type="PANTHER" id="PTHR42928:SF5">
    <property type="entry name" value="BLR1237 PROTEIN"/>
    <property type="match status" value="1"/>
</dbReference>
<evidence type="ECO:0000256" key="1">
    <source>
        <dbReference type="ARBA" id="ARBA00006987"/>
    </source>
</evidence>
<keyword evidence="2" id="KW-0732">Signal</keyword>
<comment type="caution">
    <text evidence="3">The sequence shown here is derived from an EMBL/GenBank/DDBJ whole genome shotgun (WGS) entry which is preliminary data.</text>
</comment>
<dbReference type="Proteomes" id="UP000320582">
    <property type="component" value="Unassembled WGS sequence"/>
</dbReference>
<dbReference type="EMBL" id="VFPT01000001">
    <property type="protein sequence ID" value="TQM91680.1"/>
    <property type="molecule type" value="Genomic_DNA"/>
</dbReference>
<dbReference type="OrthoDB" id="8970543at2"/>
<organism evidence="3 4">
    <name type="scientific">Roseinatronobacter monicus</name>
    <dbReference type="NCBI Taxonomy" id="393481"/>
    <lineage>
        <taxon>Bacteria</taxon>
        <taxon>Pseudomonadati</taxon>
        <taxon>Pseudomonadota</taxon>
        <taxon>Alphaproteobacteria</taxon>
        <taxon>Rhodobacterales</taxon>
        <taxon>Paracoccaceae</taxon>
        <taxon>Roseinatronobacter</taxon>
    </lineage>
</organism>
<keyword evidence="3" id="KW-0675">Receptor</keyword>
<proteinExistence type="inferred from homology"/>
<sequence>MTDSKYSGLTVVLGAVSALAIAAPAAAQDFPTRAIEYIIPFDPGGESDITARLQEPLMEAALGVGVNVRHQPGGGGAVAWSEFQGNAEPDGHEIIGINIPHIVAQPIQRSDAGYATEDFDIITWFHMTPHVLVVRADSPYETLDDLLAFAGENPQSLTVGGSGTFTGNHLEALRLQEVADVQLTYIPFTGTGPLPAAVLGGHVGAVISNSTLGVQLGDDVRVLAVAAEERLEVLPDAPTFQELGYDIVGGTYRGVAAPKGTPPERLDMLADLFTEMNETLGERQIPMGFQMTDIRGQDAIDLMTRLREQYGDFLN</sequence>
<feature type="signal peptide" evidence="2">
    <location>
        <begin position="1"/>
        <end position="27"/>
    </location>
</feature>